<gene>
    <name evidence="1" type="ORF">PCC6912_45390</name>
</gene>
<comment type="caution">
    <text evidence="1">The sequence shown here is derived from an EMBL/GenBank/DDBJ whole genome shotgun (WGS) entry which is preliminary data.</text>
</comment>
<dbReference type="AlphaFoldDB" id="A0A433N3Y5"/>
<evidence type="ECO:0000313" key="2">
    <source>
        <dbReference type="Proteomes" id="UP000268857"/>
    </source>
</evidence>
<accession>A0A433N3Y5</accession>
<dbReference type="Proteomes" id="UP000268857">
    <property type="component" value="Unassembled WGS sequence"/>
</dbReference>
<organism evidence="1 2">
    <name type="scientific">Chlorogloeopsis fritschii PCC 6912</name>
    <dbReference type="NCBI Taxonomy" id="211165"/>
    <lineage>
        <taxon>Bacteria</taxon>
        <taxon>Bacillati</taxon>
        <taxon>Cyanobacteriota</taxon>
        <taxon>Cyanophyceae</taxon>
        <taxon>Nostocales</taxon>
        <taxon>Chlorogloeopsidaceae</taxon>
        <taxon>Chlorogloeopsis</taxon>
    </lineage>
</organism>
<dbReference type="RefSeq" id="WP_016876810.1">
    <property type="nucleotide sequence ID" value="NZ_AJLN01000152.1"/>
</dbReference>
<protein>
    <submittedName>
        <fullName evidence="1">Uncharacterized protein</fullName>
    </submittedName>
</protein>
<name>A0A433N3Y5_CHLFR</name>
<proteinExistence type="predicted"/>
<dbReference type="OrthoDB" id="517766at2"/>
<sequence length="68" mass="8023">MIQNSDNLELTWEEQGNYAFPYEGVQLHLHGMAAEQAWVDGTEVNYQGKVLECNRFQQVRFRLFETNQ</sequence>
<reference evidence="1 2" key="1">
    <citation type="journal article" date="2019" name="Genome Biol. Evol.">
        <title>Day and night: Metabolic profiles and evolutionary relationships of six axenic non-marine cyanobacteria.</title>
        <authorList>
            <person name="Will S.E."/>
            <person name="Henke P."/>
            <person name="Boedeker C."/>
            <person name="Huang S."/>
            <person name="Brinkmann H."/>
            <person name="Rohde M."/>
            <person name="Jarek M."/>
            <person name="Friedl T."/>
            <person name="Seufert S."/>
            <person name="Schumacher M."/>
            <person name="Overmann J."/>
            <person name="Neumann-Schaal M."/>
            <person name="Petersen J."/>
        </authorList>
    </citation>
    <scope>NUCLEOTIDE SEQUENCE [LARGE SCALE GENOMIC DNA]</scope>
    <source>
        <strain evidence="1 2">PCC 6912</strain>
    </source>
</reference>
<keyword evidence="2" id="KW-1185">Reference proteome</keyword>
<evidence type="ECO:0000313" key="1">
    <source>
        <dbReference type="EMBL" id="RUR75967.1"/>
    </source>
</evidence>
<dbReference type="EMBL" id="RSCJ01000022">
    <property type="protein sequence ID" value="RUR75967.1"/>
    <property type="molecule type" value="Genomic_DNA"/>
</dbReference>
<dbReference type="STRING" id="211165.GCA_000317285_06577"/>